<accession>A0A450ULM0</accession>
<dbReference type="InterPro" id="IPR007421">
    <property type="entry name" value="Schlafen_AlbA_2_dom"/>
</dbReference>
<dbReference type="AlphaFoldDB" id="A0A450ULM0"/>
<dbReference type="Gene3D" id="3.30.565.60">
    <property type="match status" value="1"/>
</dbReference>
<keyword evidence="2" id="KW-0067">ATP-binding</keyword>
<proteinExistence type="predicted"/>
<dbReference type="PANTHER" id="PTHR30595:SF6">
    <property type="entry name" value="SCHLAFEN ALBA-2 DOMAIN-CONTAINING PROTEIN"/>
    <property type="match status" value="1"/>
</dbReference>
<keyword evidence="2" id="KW-0347">Helicase</keyword>
<sequence>METIDLLKTETDRVEWKETDKDTKDSLHTVCALANDLGNTGEDGYLILGIKKDGVPIGIKADQLDNIQQNLTNLLTSTKILPTPSFDIGVREYRGKSLIVVRVQPYSVPPVVTVNQTAWVRKGSATVRARDADLSRLRERRPENRQPFDLQVWPGGSLDDLDERTLLSRYETARDDDVDEDTFPDFEAWLTQKQLGRKAEGAWRPNPAALLIFGMNPQSFFPGAIIEFVRYEGVGIESPIVSRKTISGTLTDQLDVVWTQLNANVVEKPMGDNGIRLEFRFDYPVEALEELARNMVQHRLFEGTNAPARIEWYEDRIEFRNPGGPFGHASEGEFGETSDYRNPVITGKLVEQGYVQRLGRGIRRVRKLLEKNGNPPLEVDIDGYTRVIVKATV</sequence>
<keyword evidence="2" id="KW-0378">Hydrolase</keyword>
<gene>
    <name evidence="2" type="ORF">BECKLFY1418A_GA0070994_103121</name>
</gene>
<dbReference type="Gene3D" id="3.30.950.30">
    <property type="entry name" value="Schlafen, AAA domain"/>
    <property type="match status" value="1"/>
</dbReference>
<feature type="domain" description="Schlafen AlbA-2" evidence="1">
    <location>
        <begin position="10"/>
        <end position="129"/>
    </location>
</feature>
<dbReference type="Pfam" id="PF04326">
    <property type="entry name" value="SLFN_AlbA_2"/>
    <property type="match status" value="1"/>
</dbReference>
<protein>
    <submittedName>
        <fullName evidence="2">ATP-dependent DNA helicase RecG</fullName>
    </submittedName>
</protein>
<dbReference type="GO" id="GO:0004386">
    <property type="term" value="F:helicase activity"/>
    <property type="evidence" value="ECO:0007669"/>
    <property type="project" value="UniProtKB-KW"/>
</dbReference>
<organism evidence="2">
    <name type="scientific">Candidatus Kentrum sp. LFY</name>
    <dbReference type="NCBI Taxonomy" id="2126342"/>
    <lineage>
        <taxon>Bacteria</taxon>
        <taxon>Pseudomonadati</taxon>
        <taxon>Pseudomonadota</taxon>
        <taxon>Gammaproteobacteria</taxon>
        <taxon>Candidatus Kentrum</taxon>
    </lineage>
</organism>
<name>A0A450ULM0_9GAMM</name>
<dbReference type="InterPro" id="IPR038475">
    <property type="entry name" value="RecG_C_sf"/>
</dbReference>
<keyword evidence="2" id="KW-0547">Nucleotide-binding</keyword>
<evidence type="ECO:0000259" key="1">
    <source>
        <dbReference type="Pfam" id="PF04326"/>
    </source>
</evidence>
<dbReference type="EMBL" id="CAADFH010000031">
    <property type="protein sequence ID" value="VFJ93417.1"/>
    <property type="molecule type" value="Genomic_DNA"/>
</dbReference>
<dbReference type="InterPro" id="IPR038461">
    <property type="entry name" value="Schlafen_AlbA_2_dom_sf"/>
</dbReference>
<evidence type="ECO:0000313" key="2">
    <source>
        <dbReference type="EMBL" id="VFJ93417.1"/>
    </source>
</evidence>
<dbReference type="PANTHER" id="PTHR30595">
    <property type="entry name" value="GLPR-RELATED TRANSCRIPTIONAL REPRESSOR"/>
    <property type="match status" value="1"/>
</dbReference>
<reference evidence="2" key="1">
    <citation type="submission" date="2019-02" db="EMBL/GenBank/DDBJ databases">
        <authorList>
            <person name="Gruber-Vodicka R. H."/>
            <person name="Seah K. B. B."/>
        </authorList>
    </citation>
    <scope>NUCLEOTIDE SEQUENCE</scope>
    <source>
        <strain evidence="2">BECK_M6</strain>
    </source>
</reference>
<dbReference type="Pfam" id="PF13749">
    <property type="entry name" value="HATPase_c_4"/>
    <property type="match status" value="1"/>
</dbReference>